<dbReference type="InterPro" id="IPR003439">
    <property type="entry name" value="ABC_transporter-like_ATP-bd"/>
</dbReference>
<dbReference type="SUPFAM" id="SSF52540">
    <property type="entry name" value="P-loop containing nucleoside triphosphate hydrolases"/>
    <property type="match status" value="1"/>
</dbReference>
<dbReference type="Pfam" id="PF08352">
    <property type="entry name" value="oligo_HPY"/>
    <property type="match status" value="1"/>
</dbReference>
<comment type="similarity">
    <text evidence="1">Belongs to the ABC transporter superfamily.</text>
</comment>
<dbReference type="InterPro" id="IPR013563">
    <property type="entry name" value="Oligopep_ABC_C"/>
</dbReference>
<dbReference type="SMART" id="SM00382">
    <property type="entry name" value="AAA"/>
    <property type="match status" value="1"/>
</dbReference>
<evidence type="ECO:0000256" key="2">
    <source>
        <dbReference type="ARBA" id="ARBA00022448"/>
    </source>
</evidence>
<accession>H5S9Y9</accession>
<keyword evidence="3" id="KW-0547">Nucleotide-binding</keyword>
<dbReference type="GO" id="GO:0016887">
    <property type="term" value="F:ATP hydrolysis activity"/>
    <property type="evidence" value="ECO:0007669"/>
    <property type="project" value="InterPro"/>
</dbReference>
<dbReference type="EMBL" id="AP011644">
    <property type="protein sequence ID" value="BAL52975.1"/>
    <property type="molecule type" value="Genomic_DNA"/>
</dbReference>
<organism evidence="6">
    <name type="scientific">uncultured Acetothermia bacterium</name>
    <dbReference type="NCBI Taxonomy" id="236499"/>
    <lineage>
        <taxon>Bacteria</taxon>
        <taxon>Candidatus Bipolaricaulota</taxon>
        <taxon>environmental samples</taxon>
    </lineage>
</organism>
<dbReference type="InterPro" id="IPR003593">
    <property type="entry name" value="AAA+_ATPase"/>
</dbReference>
<evidence type="ECO:0000259" key="5">
    <source>
        <dbReference type="PROSITE" id="PS50893"/>
    </source>
</evidence>
<proteinExistence type="inferred from homology"/>
<dbReference type="GO" id="GO:0055085">
    <property type="term" value="P:transmembrane transport"/>
    <property type="evidence" value="ECO:0007669"/>
    <property type="project" value="UniProtKB-ARBA"/>
</dbReference>
<evidence type="ECO:0000256" key="3">
    <source>
        <dbReference type="ARBA" id="ARBA00022741"/>
    </source>
</evidence>
<protein>
    <submittedName>
        <fullName evidence="6">Peptide/nickel transport system ATP-binding protein</fullName>
    </submittedName>
</protein>
<feature type="domain" description="ABC transporter" evidence="5">
    <location>
        <begin position="10"/>
        <end position="264"/>
    </location>
</feature>
<dbReference type="GO" id="GO:0015833">
    <property type="term" value="P:peptide transport"/>
    <property type="evidence" value="ECO:0007669"/>
    <property type="project" value="InterPro"/>
</dbReference>
<dbReference type="InterPro" id="IPR027417">
    <property type="entry name" value="P-loop_NTPase"/>
</dbReference>
<dbReference type="Pfam" id="PF00005">
    <property type="entry name" value="ABC_tran"/>
    <property type="match status" value="1"/>
</dbReference>
<keyword evidence="4 6" id="KW-0067">ATP-binding</keyword>
<sequence>MATTQNEILLEVRNLKKYFPVRRGVLRRVVAHVKAVDGISFFIRQGETLGLVGESGCGKTTAGRTILRLIDPTDGSILFRSNGSTVDIAKLSNRALKPLRRQMQIIFQDPYSSLNPRMTIGDIIEEPLVVHGVGTPAEREARVKELLEAVGLNPQYMKRYPHEFSGGQRQRIGIARALALGPKLIICDEPVSALDVSIQAQVINLLEDLQKEFGLTYLFIAHDLSVVRHISDRVAVMYLGKIVEMAETEELFRNPRHPYTEALLSAVPVPDPDYQRERIILKGDVPSPVNPPSGCYFHPRCPYAQPICKEQEPPFVDIGGEHFASCHFSQTLQLRGVGEIAERR</sequence>
<dbReference type="NCBIfam" id="NF008453">
    <property type="entry name" value="PRK11308.1"/>
    <property type="match status" value="1"/>
</dbReference>
<dbReference type="PANTHER" id="PTHR43776">
    <property type="entry name" value="TRANSPORT ATP-BINDING PROTEIN"/>
    <property type="match status" value="1"/>
</dbReference>
<name>H5S9Y9_9BACT</name>
<dbReference type="InterPro" id="IPR050319">
    <property type="entry name" value="ABC_transp_ATP-bind"/>
</dbReference>
<reference evidence="6" key="1">
    <citation type="journal article" date="2005" name="Environ. Microbiol.">
        <title>Genetic and functional properties of uncultivated thermophilic crenarchaeotes from a subsurface gold mine as revealed by analysis of genome fragments.</title>
        <authorList>
            <person name="Nunoura T."/>
            <person name="Hirayama H."/>
            <person name="Takami H."/>
            <person name="Oida H."/>
            <person name="Nishi S."/>
            <person name="Shimamura S."/>
            <person name="Suzuki Y."/>
            <person name="Inagaki F."/>
            <person name="Takai K."/>
            <person name="Nealson K.H."/>
            <person name="Horikoshi K."/>
        </authorList>
    </citation>
    <scope>NUCLEOTIDE SEQUENCE</scope>
</reference>
<dbReference type="FunFam" id="3.40.50.300:FF:000016">
    <property type="entry name" value="Oligopeptide ABC transporter ATP-binding component"/>
    <property type="match status" value="1"/>
</dbReference>
<dbReference type="PANTHER" id="PTHR43776:SF7">
    <property type="entry name" value="D,D-DIPEPTIDE TRANSPORT ATP-BINDING PROTEIN DDPF-RELATED"/>
    <property type="match status" value="1"/>
</dbReference>
<dbReference type="PROSITE" id="PS50893">
    <property type="entry name" value="ABC_TRANSPORTER_2"/>
    <property type="match status" value="1"/>
</dbReference>
<reference evidence="6" key="2">
    <citation type="journal article" date="2012" name="PLoS ONE">
        <title>A Deeply Branching Thermophilic Bacterium with an Ancient Acetyl-CoA Pathway Dominates a Subsurface Ecosystem.</title>
        <authorList>
            <person name="Takami H."/>
            <person name="Noguchi H."/>
            <person name="Takaki Y."/>
            <person name="Uchiyama I."/>
            <person name="Toyoda A."/>
            <person name="Nishi S."/>
            <person name="Chee G.-J."/>
            <person name="Arai W."/>
            <person name="Nunoura T."/>
            <person name="Itoh T."/>
            <person name="Hattori M."/>
            <person name="Takai K."/>
        </authorList>
    </citation>
    <scope>NUCLEOTIDE SEQUENCE</scope>
</reference>
<evidence type="ECO:0000256" key="4">
    <source>
        <dbReference type="ARBA" id="ARBA00022840"/>
    </source>
</evidence>
<evidence type="ECO:0000313" key="6">
    <source>
        <dbReference type="EMBL" id="BAL52975.1"/>
    </source>
</evidence>
<dbReference type="InterPro" id="IPR017871">
    <property type="entry name" value="ABC_transporter-like_CS"/>
</dbReference>
<dbReference type="PROSITE" id="PS00211">
    <property type="entry name" value="ABC_TRANSPORTER_1"/>
    <property type="match status" value="1"/>
</dbReference>
<dbReference type="AlphaFoldDB" id="H5S9Y9"/>
<gene>
    <name evidence="6" type="ORF">HGMM_F03H09C34</name>
</gene>
<evidence type="ECO:0000256" key="1">
    <source>
        <dbReference type="ARBA" id="ARBA00005417"/>
    </source>
</evidence>
<dbReference type="CDD" id="cd03257">
    <property type="entry name" value="ABC_NikE_OppD_transporters"/>
    <property type="match status" value="1"/>
</dbReference>
<dbReference type="Gene3D" id="3.40.50.300">
    <property type="entry name" value="P-loop containing nucleotide triphosphate hydrolases"/>
    <property type="match status" value="1"/>
</dbReference>
<dbReference type="NCBIfam" id="TIGR01727">
    <property type="entry name" value="oligo_HPY"/>
    <property type="match status" value="1"/>
</dbReference>
<dbReference type="GO" id="GO:0005524">
    <property type="term" value="F:ATP binding"/>
    <property type="evidence" value="ECO:0007669"/>
    <property type="project" value="UniProtKB-KW"/>
</dbReference>
<keyword evidence="2" id="KW-0813">Transport</keyword>